<dbReference type="Gene3D" id="3.40.5.90">
    <property type="entry name" value="CDGSH iron-sulfur domain, mitoNEET-type"/>
    <property type="match status" value="1"/>
</dbReference>
<dbReference type="SMART" id="SM00704">
    <property type="entry name" value="ZnF_CDGSH"/>
    <property type="match status" value="1"/>
</dbReference>
<keyword evidence="3" id="KW-0408">Iron</keyword>
<keyword evidence="7" id="KW-1185">Reference proteome</keyword>
<sequence>MSEPGATVTPYEDGPLLIRGDFAILTPDGERIEPGRGTVALCRCGKSASKPFCDGSHKLVGFRAPTRER</sequence>
<evidence type="ECO:0000256" key="2">
    <source>
        <dbReference type="ARBA" id="ARBA00022723"/>
    </source>
</evidence>
<evidence type="ECO:0000256" key="1">
    <source>
        <dbReference type="ARBA" id="ARBA00022714"/>
    </source>
</evidence>
<comment type="caution">
    <text evidence="6">The sequence shown here is derived from an EMBL/GenBank/DDBJ whole genome shotgun (WGS) entry which is preliminary data.</text>
</comment>
<evidence type="ECO:0000256" key="4">
    <source>
        <dbReference type="ARBA" id="ARBA00023014"/>
    </source>
</evidence>
<dbReference type="GO" id="GO:0005737">
    <property type="term" value="C:cytoplasm"/>
    <property type="evidence" value="ECO:0007669"/>
    <property type="project" value="UniProtKB-ARBA"/>
</dbReference>
<feature type="domain" description="Iron-binding zinc finger CDGSH type" evidence="5">
    <location>
        <begin position="25"/>
        <end position="63"/>
    </location>
</feature>
<accession>A0A3D9ZT38</accession>
<name>A0A3D9ZT38_9ACTN</name>
<reference evidence="6 7" key="1">
    <citation type="submission" date="2018-08" db="EMBL/GenBank/DDBJ databases">
        <title>Sequencing the genomes of 1000 actinobacteria strains.</title>
        <authorList>
            <person name="Klenk H.-P."/>
        </authorList>
    </citation>
    <scope>NUCLEOTIDE SEQUENCE [LARGE SCALE GENOMIC DNA]</scope>
    <source>
        <strain evidence="6 7">DSM 44099</strain>
    </source>
</reference>
<gene>
    <name evidence="6" type="ORF">DFJ67_5661</name>
</gene>
<organism evidence="6 7">
    <name type="scientific">Asanoa ferruginea</name>
    <dbReference type="NCBI Taxonomy" id="53367"/>
    <lineage>
        <taxon>Bacteria</taxon>
        <taxon>Bacillati</taxon>
        <taxon>Actinomycetota</taxon>
        <taxon>Actinomycetes</taxon>
        <taxon>Micromonosporales</taxon>
        <taxon>Micromonosporaceae</taxon>
        <taxon>Asanoa</taxon>
    </lineage>
</organism>
<dbReference type="OrthoDB" id="9800162at2"/>
<dbReference type="GO" id="GO:0046872">
    <property type="term" value="F:metal ion binding"/>
    <property type="evidence" value="ECO:0007669"/>
    <property type="project" value="UniProtKB-KW"/>
</dbReference>
<dbReference type="Pfam" id="PF09360">
    <property type="entry name" value="zf-CDGSH"/>
    <property type="match status" value="1"/>
</dbReference>
<evidence type="ECO:0000256" key="3">
    <source>
        <dbReference type="ARBA" id="ARBA00023004"/>
    </source>
</evidence>
<dbReference type="InterPro" id="IPR042216">
    <property type="entry name" value="MitoNEET_CISD"/>
</dbReference>
<evidence type="ECO:0000313" key="6">
    <source>
        <dbReference type="EMBL" id="REF99622.1"/>
    </source>
</evidence>
<protein>
    <submittedName>
        <fullName evidence="6">CDGSH-type Zn-finger protein</fullName>
    </submittedName>
</protein>
<dbReference type="AlphaFoldDB" id="A0A3D9ZT38"/>
<evidence type="ECO:0000259" key="5">
    <source>
        <dbReference type="SMART" id="SM00704"/>
    </source>
</evidence>
<keyword evidence="2" id="KW-0479">Metal-binding</keyword>
<dbReference type="InterPro" id="IPR018967">
    <property type="entry name" value="FeS-contain_CDGSH-typ"/>
</dbReference>
<dbReference type="RefSeq" id="WP_116070773.1">
    <property type="nucleotide sequence ID" value="NZ_BONB01000139.1"/>
</dbReference>
<proteinExistence type="predicted"/>
<keyword evidence="1" id="KW-0001">2Fe-2S</keyword>
<evidence type="ECO:0000313" key="7">
    <source>
        <dbReference type="Proteomes" id="UP000256913"/>
    </source>
</evidence>
<dbReference type="Proteomes" id="UP000256913">
    <property type="component" value="Unassembled WGS sequence"/>
</dbReference>
<dbReference type="EMBL" id="QUMQ01000001">
    <property type="protein sequence ID" value="REF99622.1"/>
    <property type="molecule type" value="Genomic_DNA"/>
</dbReference>
<keyword evidence="4" id="KW-0411">Iron-sulfur</keyword>
<dbReference type="GO" id="GO:0051537">
    <property type="term" value="F:2 iron, 2 sulfur cluster binding"/>
    <property type="evidence" value="ECO:0007669"/>
    <property type="project" value="UniProtKB-KW"/>
</dbReference>